<dbReference type="EMBL" id="MU827584">
    <property type="protein sequence ID" value="KAJ7347155.1"/>
    <property type="molecule type" value="Genomic_DNA"/>
</dbReference>
<sequence>MLDLSSITVIPQAKWNAQYVQPQLLCRIFNESCISSTYQIPADAIQLVAFSRRSKDKMTSLFNGVVDASVSYYVIVHYQQSHSLSKKVEQISIMDQVKPNISVTFQYCPANSGCRVVLGEEESLSIQFSKGSFTATIQHERRTHLSYILLVPKSSYSTGLFRTTVQRQSHSILTKLWQGSFLCQSSSRTAVPRRRVFSDDSVQCRTFELQRAMYWVLDPLSVMSLVGSACVGQLMWSAEDVTDASLVTLDSH</sequence>
<dbReference type="Proteomes" id="UP001163046">
    <property type="component" value="Unassembled WGS sequence"/>
</dbReference>
<reference evidence="1" key="1">
    <citation type="submission" date="2023-01" db="EMBL/GenBank/DDBJ databases">
        <title>Genome assembly of the deep-sea coral Lophelia pertusa.</title>
        <authorList>
            <person name="Herrera S."/>
            <person name="Cordes E."/>
        </authorList>
    </citation>
    <scope>NUCLEOTIDE SEQUENCE</scope>
    <source>
        <strain evidence="1">USNM1676648</strain>
        <tissue evidence="1">Polyp</tissue>
    </source>
</reference>
<dbReference type="AlphaFoldDB" id="A0A9W9YK69"/>
<organism evidence="1 2">
    <name type="scientific">Desmophyllum pertusum</name>
    <dbReference type="NCBI Taxonomy" id="174260"/>
    <lineage>
        <taxon>Eukaryota</taxon>
        <taxon>Metazoa</taxon>
        <taxon>Cnidaria</taxon>
        <taxon>Anthozoa</taxon>
        <taxon>Hexacorallia</taxon>
        <taxon>Scleractinia</taxon>
        <taxon>Caryophylliina</taxon>
        <taxon>Caryophylliidae</taxon>
        <taxon>Desmophyllum</taxon>
    </lineage>
</organism>
<name>A0A9W9YK69_9CNID</name>
<evidence type="ECO:0000313" key="1">
    <source>
        <dbReference type="EMBL" id="KAJ7347155.1"/>
    </source>
</evidence>
<accession>A0A9W9YK69</accession>
<proteinExistence type="predicted"/>
<comment type="caution">
    <text evidence="1">The sequence shown here is derived from an EMBL/GenBank/DDBJ whole genome shotgun (WGS) entry which is preliminary data.</text>
</comment>
<gene>
    <name evidence="1" type="primary">epi-1_4</name>
    <name evidence="1" type="ORF">OS493_040072</name>
</gene>
<keyword evidence="2" id="KW-1185">Reference proteome</keyword>
<feature type="non-terminal residue" evidence="1">
    <location>
        <position position="1"/>
    </location>
</feature>
<protein>
    <submittedName>
        <fullName evidence="1">Laminin Domain II</fullName>
    </submittedName>
</protein>
<dbReference type="OrthoDB" id="10011303at2759"/>
<evidence type="ECO:0000313" key="2">
    <source>
        <dbReference type="Proteomes" id="UP001163046"/>
    </source>
</evidence>